<evidence type="ECO:0000313" key="1">
    <source>
        <dbReference type="Proteomes" id="UP000887577"/>
    </source>
</evidence>
<protein>
    <submittedName>
        <fullName evidence="2">Uncharacterized protein</fullName>
    </submittedName>
</protein>
<dbReference type="AlphaFoldDB" id="A0A914Z9P8"/>
<organism evidence="1 2">
    <name type="scientific">Panagrolaimus superbus</name>
    <dbReference type="NCBI Taxonomy" id="310955"/>
    <lineage>
        <taxon>Eukaryota</taxon>
        <taxon>Metazoa</taxon>
        <taxon>Ecdysozoa</taxon>
        <taxon>Nematoda</taxon>
        <taxon>Chromadorea</taxon>
        <taxon>Rhabditida</taxon>
        <taxon>Tylenchina</taxon>
        <taxon>Panagrolaimomorpha</taxon>
        <taxon>Panagrolaimoidea</taxon>
        <taxon>Panagrolaimidae</taxon>
        <taxon>Panagrolaimus</taxon>
    </lineage>
</organism>
<evidence type="ECO:0000313" key="2">
    <source>
        <dbReference type="WBParaSite" id="PSU_v2.g8638.t1"/>
    </source>
</evidence>
<proteinExistence type="predicted"/>
<accession>A0A914Z9P8</accession>
<reference evidence="2" key="1">
    <citation type="submission" date="2022-11" db="UniProtKB">
        <authorList>
            <consortium name="WormBaseParasite"/>
        </authorList>
    </citation>
    <scope>IDENTIFICATION</scope>
</reference>
<sequence length="434" mass="48620">MDTFYAWRALYRYNERLSGPLESNNIRIQLLNAGIAMREYSNIDLPLSLQLPARSRNFSLHTIGEGRIVLGVRVLASPRKRPKRAEDNILPIAITTLQSRISQTDNYVMQLVCIRTKSKRVETLEVEHNLYTGFSTDFSKFQLLANTTQAGISLIGLQRVTVGGIYFTVTGISPEIPACYQLVVKEPVVSYTAEYLAPVTIDAHYNQISGQAVMYASEIKTILQVRHKRRHLRKRSKRGGDIPVGADLVDTICLEHGSCTCSELSCSAKCLTCKRKNDGGKLTKELVTQIKAPGRFGVLATHMSSTSILFGNENYTRAVMNVGFSIDRNLIFGCAPKKMGQFILWIRACNKHSCTKLIQNKLYLLIGSEKGFFEDSVSTTDESQTNSTQLILKHYLLHDGDRLEGGVDLEDDNESHSSCHQIIKELLILRIPCK</sequence>
<keyword evidence="1" id="KW-1185">Reference proteome</keyword>
<name>A0A914Z9P8_9BILA</name>
<dbReference type="Proteomes" id="UP000887577">
    <property type="component" value="Unplaced"/>
</dbReference>
<dbReference type="WBParaSite" id="PSU_v2.g8638.t1">
    <property type="protein sequence ID" value="PSU_v2.g8638.t1"/>
    <property type="gene ID" value="PSU_v2.g8638"/>
</dbReference>